<organism evidence="1 2">
    <name type="scientific">Candidatus Desulfatibia profunda</name>
    <dbReference type="NCBI Taxonomy" id="2841695"/>
    <lineage>
        <taxon>Bacteria</taxon>
        <taxon>Pseudomonadati</taxon>
        <taxon>Thermodesulfobacteriota</taxon>
        <taxon>Desulfobacteria</taxon>
        <taxon>Desulfobacterales</taxon>
        <taxon>Desulfobacterales incertae sedis</taxon>
        <taxon>Candidatus Desulfatibia</taxon>
    </lineage>
</organism>
<dbReference type="Gene3D" id="3.30.2310.20">
    <property type="entry name" value="RelE-like"/>
    <property type="match status" value="1"/>
</dbReference>
<name>A0A8J6TIC9_9BACT</name>
<sequence length="54" mass="6435">MKGESVSVDVKKLKGDWQGFYRIRKGKLRIIFELNFQEHLICVARIDHRGKVYK</sequence>
<evidence type="ECO:0000313" key="1">
    <source>
        <dbReference type="EMBL" id="MBC8362975.1"/>
    </source>
</evidence>
<evidence type="ECO:0000313" key="2">
    <source>
        <dbReference type="Proteomes" id="UP000603434"/>
    </source>
</evidence>
<gene>
    <name evidence="1" type="ORF">H8E23_16445</name>
</gene>
<dbReference type="AlphaFoldDB" id="A0A8J6TIC9"/>
<accession>A0A8J6TIC9</accession>
<protein>
    <recommendedName>
        <fullName evidence="3">Type II toxin-antitoxin system RelE/ParE family toxin</fullName>
    </recommendedName>
</protein>
<reference evidence="1 2" key="1">
    <citation type="submission" date="2020-08" db="EMBL/GenBank/DDBJ databases">
        <title>Bridging the membrane lipid divide: bacteria of the FCB group superphylum have the potential to synthesize archaeal ether lipids.</title>
        <authorList>
            <person name="Villanueva L."/>
            <person name="Von Meijenfeldt F.A.B."/>
            <person name="Westbye A.B."/>
            <person name="Yadav S."/>
            <person name="Hopmans E.C."/>
            <person name="Dutilh B.E."/>
            <person name="Sinninghe Damste J.S."/>
        </authorList>
    </citation>
    <scope>NUCLEOTIDE SEQUENCE [LARGE SCALE GENOMIC DNA]</scope>
    <source>
        <strain evidence="1">NIOZ-UU30</strain>
    </source>
</reference>
<dbReference type="SUPFAM" id="SSF143011">
    <property type="entry name" value="RelE-like"/>
    <property type="match status" value="1"/>
</dbReference>
<dbReference type="EMBL" id="JACNJH010000239">
    <property type="protein sequence ID" value="MBC8362975.1"/>
    <property type="molecule type" value="Genomic_DNA"/>
</dbReference>
<comment type="caution">
    <text evidence="1">The sequence shown here is derived from an EMBL/GenBank/DDBJ whole genome shotgun (WGS) entry which is preliminary data.</text>
</comment>
<dbReference type="Proteomes" id="UP000603434">
    <property type="component" value="Unassembled WGS sequence"/>
</dbReference>
<proteinExistence type="predicted"/>
<evidence type="ECO:0008006" key="3">
    <source>
        <dbReference type="Google" id="ProtNLM"/>
    </source>
</evidence>
<dbReference type="InterPro" id="IPR035093">
    <property type="entry name" value="RelE/ParE_toxin_dom_sf"/>
</dbReference>